<gene>
    <name evidence="7" type="ORF">DI526_17400</name>
</gene>
<organism evidence="7 8">
    <name type="scientific">Caulobacter segnis</name>
    <dbReference type="NCBI Taxonomy" id="88688"/>
    <lineage>
        <taxon>Bacteria</taxon>
        <taxon>Pseudomonadati</taxon>
        <taxon>Pseudomonadota</taxon>
        <taxon>Alphaproteobacteria</taxon>
        <taxon>Caulobacterales</taxon>
        <taxon>Caulobacteraceae</taxon>
        <taxon>Caulobacter</taxon>
    </lineage>
</organism>
<keyword evidence="4 6" id="KW-1133">Transmembrane helix</keyword>
<feature type="transmembrane region" description="Helical" evidence="6">
    <location>
        <begin position="23"/>
        <end position="44"/>
    </location>
</feature>
<evidence type="ECO:0000313" key="8">
    <source>
        <dbReference type="Proteomes" id="UP000249393"/>
    </source>
</evidence>
<sequence>MRSRLGSKADVIVTAGGQLLQQVLTIVTGVMIARMLGAASYGIVNILRNIYTALIILAPAGLDLALLKHVGREEDGAQTIEAMIGRLRLIVLGGNVVLLGVGWLLLAGPLMTHVYRFAHFDVLLLITLAGVPIAADLAIMGAYYRGRHRPGAFALMTLYIQPVARLILVLLSMAFMPNTTAVVLINLLQVAISGVVVTVHHRLFLTRGDKSAPAKPAGEGWREAGGVLSESIWMALNLFVYGMLRFVDILMLGVFASAKQVGEYAAISTVAQLVQVWPLAASQTLGPTVARRYHEGDMAGVRSALSNYIHMAAIVAGFVFGGVATFGDRLDLVFGHSFQFDATIAFLMPLGYLLSATLAPMGYALSMTGRHRTELGILTVGGVVLVSLCAVLAPRYGAIGTAIAVVLTFALINITRFVVVARVLGIIPGKLTDLLPPVLAVACAFPCKLLLESLLGRDLIATLAACVLYTAIYGAIALLFLIGATERAALLGKVSAMIKKRGAAS</sequence>
<feature type="transmembrane region" description="Helical" evidence="6">
    <location>
        <begin position="375"/>
        <end position="393"/>
    </location>
</feature>
<feature type="transmembrane region" description="Helical" evidence="6">
    <location>
        <begin position="181"/>
        <end position="200"/>
    </location>
</feature>
<reference evidence="7 8" key="1">
    <citation type="submission" date="2017-08" db="EMBL/GenBank/DDBJ databases">
        <title>Infants hospitalized years apart are colonized by the same room-sourced microbial strains.</title>
        <authorList>
            <person name="Brooks B."/>
            <person name="Olm M.R."/>
            <person name="Firek B.A."/>
            <person name="Baker R."/>
            <person name="Thomas B.C."/>
            <person name="Morowitz M.J."/>
            <person name="Banfield J.F."/>
        </authorList>
    </citation>
    <scope>NUCLEOTIDE SEQUENCE [LARGE SCALE GENOMIC DNA]</scope>
    <source>
        <strain evidence="7">S2_003_000_R2_4</strain>
    </source>
</reference>
<feature type="transmembrane region" description="Helical" evidence="6">
    <location>
        <begin position="399"/>
        <end position="419"/>
    </location>
</feature>
<dbReference type="AlphaFoldDB" id="A0A2W5V623"/>
<evidence type="ECO:0000256" key="5">
    <source>
        <dbReference type="ARBA" id="ARBA00023136"/>
    </source>
</evidence>
<keyword evidence="2" id="KW-1003">Cell membrane</keyword>
<evidence type="ECO:0000256" key="6">
    <source>
        <dbReference type="SAM" id="Phobius"/>
    </source>
</evidence>
<evidence type="ECO:0000256" key="1">
    <source>
        <dbReference type="ARBA" id="ARBA00004651"/>
    </source>
</evidence>
<dbReference type="EMBL" id="QFQZ01000067">
    <property type="protein sequence ID" value="PZR32156.1"/>
    <property type="molecule type" value="Genomic_DNA"/>
</dbReference>
<keyword evidence="3 6" id="KW-0812">Transmembrane</keyword>
<evidence type="ECO:0000256" key="4">
    <source>
        <dbReference type="ARBA" id="ARBA00022989"/>
    </source>
</evidence>
<evidence type="ECO:0000313" key="7">
    <source>
        <dbReference type="EMBL" id="PZR32156.1"/>
    </source>
</evidence>
<comment type="subcellular location">
    <subcellularLocation>
        <location evidence="1">Cell membrane</location>
        <topology evidence="1">Multi-pass membrane protein</topology>
    </subcellularLocation>
</comment>
<feature type="transmembrane region" description="Helical" evidence="6">
    <location>
        <begin position="460"/>
        <end position="483"/>
    </location>
</feature>
<feature type="transmembrane region" description="Helical" evidence="6">
    <location>
        <begin position="431"/>
        <end position="454"/>
    </location>
</feature>
<feature type="transmembrane region" description="Helical" evidence="6">
    <location>
        <begin position="151"/>
        <end position="175"/>
    </location>
</feature>
<dbReference type="InterPro" id="IPR050833">
    <property type="entry name" value="Poly_Biosynth_Transport"/>
</dbReference>
<dbReference type="RefSeq" id="WP_304280727.1">
    <property type="nucleotide sequence ID" value="NZ_QFQZ01000067.1"/>
</dbReference>
<dbReference type="InterPro" id="IPR002797">
    <property type="entry name" value="Polysacc_synth"/>
</dbReference>
<dbReference type="Pfam" id="PF01943">
    <property type="entry name" value="Polysacc_synt"/>
    <property type="match status" value="1"/>
</dbReference>
<feature type="transmembrane region" description="Helical" evidence="6">
    <location>
        <begin position="305"/>
        <end position="324"/>
    </location>
</feature>
<accession>A0A2W5V623</accession>
<dbReference type="PANTHER" id="PTHR30250:SF26">
    <property type="entry name" value="PSMA PROTEIN"/>
    <property type="match status" value="1"/>
</dbReference>
<evidence type="ECO:0000256" key="3">
    <source>
        <dbReference type="ARBA" id="ARBA00022692"/>
    </source>
</evidence>
<name>A0A2W5V623_9CAUL</name>
<feature type="transmembrane region" description="Helical" evidence="6">
    <location>
        <begin position="50"/>
        <end position="67"/>
    </location>
</feature>
<keyword evidence="5 6" id="KW-0472">Membrane</keyword>
<comment type="caution">
    <text evidence="7">The sequence shown here is derived from an EMBL/GenBank/DDBJ whole genome shotgun (WGS) entry which is preliminary data.</text>
</comment>
<feature type="transmembrane region" description="Helical" evidence="6">
    <location>
        <begin position="122"/>
        <end position="144"/>
    </location>
</feature>
<dbReference type="Proteomes" id="UP000249393">
    <property type="component" value="Unassembled WGS sequence"/>
</dbReference>
<protein>
    <submittedName>
        <fullName evidence="7">Uncharacterized protein</fullName>
    </submittedName>
</protein>
<proteinExistence type="predicted"/>
<dbReference type="PANTHER" id="PTHR30250">
    <property type="entry name" value="PST FAMILY PREDICTED COLANIC ACID TRANSPORTER"/>
    <property type="match status" value="1"/>
</dbReference>
<feature type="transmembrane region" description="Helical" evidence="6">
    <location>
        <begin position="344"/>
        <end position="363"/>
    </location>
</feature>
<evidence type="ECO:0000256" key="2">
    <source>
        <dbReference type="ARBA" id="ARBA00022475"/>
    </source>
</evidence>
<dbReference type="GO" id="GO:0005886">
    <property type="term" value="C:plasma membrane"/>
    <property type="evidence" value="ECO:0007669"/>
    <property type="project" value="UniProtKB-SubCell"/>
</dbReference>
<feature type="transmembrane region" description="Helical" evidence="6">
    <location>
        <begin position="87"/>
        <end position="110"/>
    </location>
</feature>